<dbReference type="GO" id="GO:0016301">
    <property type="term" value="F:kinase activity"/>
    <property type="evidence" value="ECO:0007669"/>
    <property type="project" value="UniProtKB-KW"/>
</dbReference>
<dbReference type="Pfam" id="PF00485">
    <property type="entry name" value="PRK"/>
    <property type="match status" value="1"/>
</dbReference>
<keyword evidence="3" id="KW-1185">Reference proteome</keyword>
<dbReference type="PATRIC" id="fig|717774.3.peg.4080"/>
<reference evidence="2 3" key="1">
    <citation type="journal article" date="2012" name="Stand. Genomic Sci.">
        <title>Complete genome sequence of the melanogenic marine bacterium Marinomonas mediterranea type strain (MMB-1(T)).</title>
        <authorList>
            <person name="Lucas-Elio P."/>
            <person name="Goodwin L."/>
            <person name="Woyke T."/>
            <person name="Pitluck S."/>
            <person name="Nolan M."/>
            <person name="Kyrpides N.C."/>
            <person name="Detter J.C."/>
            <person name="Copeland A."/>
            <person name="Teshima H."/>
            <person name="Bruce D."/>
            <person name="Detter C."/>
            <person name="Tapia R."/>
            <person name="Han S."/>
            <person name="Land M.L."/>
            <person name="Ivanova N."/>
            <person name="Mikhailova N."/>
            <person name="Johnston A.W."/>
            <person name="Sanchez-Amat A."/>
        </authorList>
    </citation>
    <scope>NUCLEOTIDE SEQUENCE [LARGE SCALE GENOMIC DNA]</scope>
    <source>
        <strain evidence="3">ATCC 700492 / JCM 21426 / NBRC 103028 / MMB-1</strain>
    </source>
</reference>
<dbReference type="STRING" id="717774.Marme_3957"/>
<dbReference type="RefSeq" id="WP_013663067.1">
    <property type="nucleotide sequence ID" value="NC_015276.1"/>
</dbReference>
<organism evidence="2 3">
    <name type="scientific">Marinomonas mediterranea (strain ATCC 700492 / JCM 21426 / NBRC 103028 / MMB-1)</name>
    <dbReference type="NCBI Taxonomy" id="717774"/>
    <lineage>
        <taxon>Bacteria</taxon>
        <taxon>Pseudomonadati</taxon>
        <taxon>Pseudomonadota</taxon>
        <taxon>Gammaproteobacteria</taxon>
        <taxon>Oceanospirillales</taxon>
        <taxon>Oceanospirillaceae</taxon>
        <taxon>Marinomonas</taxon>
    </lineage>
</organism>
<dbReference type="InterPro" id="IPR006083">
    <property type="entry name" value="PRK/URK"/>
</dbReference>
<dbReference type="InterPro" id="IPR027417">
    <property type="entry name" value="P-loop_NTPase"/>
</dbReference>
<protein>
    <submittedName>
        <fullName evidence="2">Putative fructose transport system kinase</fullName>
    </submittedName>
</protein>
<keyword evidence="2" id="KW-0418">Kinase</keyword>
<dbReference type="PANTHER" id="PTHR10285">
    <property type="entry name" value="URIDINE KINASE"/>
    <property type="match status" value="1"/>
</dbReference>
<feature type="domain" description="Phosphoribulokinase/uridine kinase" evidence="1">
    <location>
        <begin position="26"/>
        <end position="170"/>
    </location>
</feature>
<dbReference type="Gene3D" id="3.40.50.300">
    <property type="entry name" value="P-loop containing nucleotide triphosphate hydrolases"/>
    <property type="match status" value="1"/>
</dbReference>
<dbReference type="NCBIfam" id="NF006746">
    <property type="entry name" value="PRK09270.1-5"/>
    <property type="match status" value="1"/>
</dbReference>
<dbReference type="AlphaFoldDB" id="F2JZ80"/>
<evidence type="ECO:0000313" key="2">
    <source>
        <dbReference type="EMBL" id="ADZ93165.1"/>
    </source>
</evidence>
<keyword evidence="2" id="KW-0808">Transferase</keyword>
<dbReference type="EMBL" id="CP002583">
    <property type="protein sequence ID" value="ADZ93165.1"/>
    <property type="molecule type" value="Genomic_DNA"/>
</dbReference>
<dbReference type="KEGG" id="mme:Marme_3957"/>
<dbReference type="SUPFAM" id="SSF52540">
    <property type="entry name" value="P-loop containing nucleoside triphosphate hydrolases"/>
    <property type="match status" value="1"/>
</dbReference>
<gene>
    <name evidence="2" type="ordered locus">Marme_3957</name>
</gene>
<evidence type="ECO:0000313" key="3">
    <source>
        <dbReference type="Proteomes" id="UP000001062"/>
    </source>
</evidence>
<dbReference type="Proteomes" id="UP000001062">
    <property type="component" value="Chromosome"/>
</dbReference>
<dbReference type="HOGENOM" id="CLU_067202_2_1_6"/>
<evidence type="ECO:0000259" key="1">
    <source>
        <dbReference type="Pfam" id="PF00485"/>
    </source>
</evidence>
<proteinExistence type="predicted"/>
<sequence length="217" mass="24077">MTSTTPISVKELAELLIKKGKDTRIVVALIGAPGSGKSLLADRLQTAINSSKMTVSAILPMDGFHYDNLILDQKGLLSRKGAPETFDVSGLKTTIKRLRDNTETEIAVPVFDRSLEIARSGARLIPNHINVLIVEGNYLLLNRAPWNSLASLFDYTVSIDVTEEELRRRLIQRWHNLGLEPKEGEAKVETNDLPNGRTVLTCSVPSNFLIENNWSNQ</sequence>
<dbReference type="eggNOG" id="COG0572">
    <property type="taxonomic scope" value="Bacteria"/>
</dbReference>
<name>F2JZ80_MARM1</name>
<accession>F2JZ80</accession>
<dbReference type="OrthoDB" id="1550976at2"/>
<dbReference type="GO" id="GO:0005524">
    <property type="term" value="F:ATP binding"/>
    <property type="evidence" value="ECO:0007669"/>
    <property type="project" value="InterPro"/>
</dbReference>